<dbReference type="SUPFAM" id="SSF160148">
    <property type="entry name" value="CPE0013-like"/>
    <property type="match status" value="1"/>
</dbReference>
<evidence type="ECO:0000313" key="2">
    <source>
        <dbReference type="Proteomes" id="UP000298615"/>
    </source>
</evidence>
<protein>
    <submittedName>
        <fullName evidence="1">DUF1667 domain-containing protein</fullName>
    </submittedName>
</protein>
<gene>
    <name evidence="1" type="ORF">FA707_02150</name>
</gene>
<name>A0A4D7CP61_9ENTE</name>
<dbReference type="InterPro" id="IPR036593">
    <property type="entry name" value="CPE0013-like_sf"/>
</dbReference>
<organism evidence="1 2">
    <name type="scientific">Vagococcus zengguangii</name>
    <dbReference type="NCBI Taxonomy" id="2571750"/>
    <lineage>
        <taxon>Bacteria</taxon>
        <taxon>Bacillati</taxon>
        <taxon>Bacillota</taxon>
        <taxon>Bacilli</taxon>
        <taxon>Lactobacillales</taxon>
        <taxon>Enterococcaceae</taxon>
        <taxon>Vagococcus</taxon>
    </lineage>
</organism>
<dbReference type="AlphaFoldDB" id="A0A4D7CP61"/>
<dbReference type="PANTHER" id="PTHR39450:SF1">
    <property type="entry name" value="DUF1667 DOMAIN-CONTAINING PROTEIN"/>
    <property type="match status" value="1"/>
</dbReference>
<accession>A0A4D7CP61</accession>
<reference evidence="1 2" key="1">
    <citation type="submission" date="2019-04" db="EMBL/GenBank/DDBJ databases">
        <title>Vagococcus sp. nov., isolated from faeces of yaks (Bos grunniens).</title>
        <authorList>
            <person name="Ge Y."/>
        </authorList>
    </citation>
    <scope>NUCLEOTIDE SEQUENCE [LARGE SCALE GENOMIC DNA]</scope>
    <source>
        <strain evidence="1 2">MN-17</strain>
    </source>
</reference>
<keyword evidence="2" id="KW-1185">Reference proteome</keyword>
<evidence type="ECO:0000313" key="1">
    <source>
        <dbReference type="EMBL" id="QCI85839.1"/>
    </source>
</evidence>
<dbReference type="OrthoDB" id="9811531at2"/>
<sequence length="118" mass="12952">MADIICIVCPKGCHLQVDEENGYKVTGNNCKKGVVYGQQELINPVRTITSTCKITHAMLPRVPVKTTEAIPKGKMMDVMHQINHIELEAPVHIGDVIIENVSDTGINVVACRDMEAVQ</sequence>
<dbReference type="Proteomes" id="UP000298615">
    <property type="component" value="Chromosome"/>
</dbReference>
<dbReference type="KEGG" id="vao:FA707_02150"/>
<dbReference type="Gene3D" id="3.10.530.10">
    <property type="entry name" value="CPE0013-like"/>
    <property type="match status" value="1"/>
</dbReference>
<dbReference type="RefSeq" id="WP_136952682.1">
    <property type="nucleotide sequence ID" value="NZ_CP039712.1"/>
</dbReference>
<dbReference type="EMBL" id="CP039712">
    <property type="protein sequence ID" value="QCI85839.1"/>
    <property type="molecule type" value="Genomic_DNA"/>
</dbReference>
<dbReference type="Pfam" id="PF07892">
    <property type="entry name" value="DUF1667"/>
    <property type="match status" value="1"/>
</dbReference>
<proteinExistence type="predicted"/>
<dbReference type="InterPro" id="IPR012460">
    <property type="entry name" value="DUF1667"/>
</dbReference>
<dbReference type="PANTHER" id="PTHR39450">
    <property type="entry name" value="MOLYBDOPTERIN OXIDOREDUCTASE, 4FE-4S CLUSTER-BINDING SUBUNIT"/>
    <property type="match status" value="1"/>
</dbReference>